<dbReference type="EMBL" id="LR890047">
    <property type="protein sequence ID" value="CAD6508757.1"/>
    <property type="molecule type" value="Genomic_DNA"/>
</dbReference>
<dbReference type="Pfam" id="PF01494">
    <property type="entry name" value="FAD_binding_3"/>
    <property type="match status" value="1"/>
</dbReference>
<dbReference type="PROSITE" id="PS01304">
    <property type="entry name" value="UBIH"/>
    <property type="match status" value="1"/>
</dbReference>
<organism evidence="13 14">
    <name type="scientific">Candidatus Profftia tarda</name>
    <dbReference type="NCBI Taxonomy" id="1177216"/>
    <lineage>
        <taxon>Bacteria</taxon>
        <taxon>Pseudomonadati</taxon>
        <taxon>Pseudomonadota</taxon>
        <taxon>Gammaproteobacteria</taxon>
        <taxon>Enterobacterales</taxon>
        <taxon>Enterobacteriaceae</taxon>
        <taxon>Candidatus Profftia</taxon>
    </lineage>
</organism>
<comment type="pathway">
    <text evidence="3">Cofactor biosynthesis; ubiquinone biosynthesis.</text>
</comment>
<keyword evidence="11" id="KW-1133">Transmembrane helix</keyword>
<evidence type="ECO:0000256" key="2">
    <source>
        <dbReference type="ARBA" id="ARBA00004496"/>
    </source>
</evidence>
<keyword evidence="7" id="KW-0831">Ubiquinone biosynthesis</keyword>
<keyword evidence="9 13" id="KW-0560">Oxidoreductase</keyword>
<keyword evidence="8" id="KW-0274">FAD</keyword>
<evidence type="ECO:0000256" key="9">
    <source>
        <dbReference type="ARBA" id="ARBA00023002"/>
    </source>
</evidence>
<dbReference type="GO" id="GO:0006744">
    <property type="term" value="P:ubiquinone biosynthetic process"/>
    <property type="evidence" value="ECO:0007669"/>
    <property type="project" value="UniProtKB-UniPathway"/>
</dbReference>
<evidence type="ECO:0000313" key="13">
    <source>
        <dbReference type="EMBL" id="CAD6508757.1"/>
    </source>
</evidence>
<accession>A0A8E4F1I4</accession>
<reference evidence="13 14" key="1">
    <citation type="submission" date="2020-10" db="EMBL/GenBank/DDBJ databases">
        <authorList>
            <person name="Szabo G."/>
        </authorList>
    </citation>
    <scope>NUCLEOTIDE SEQUENCE [LARGE SCALE GENOMIC DNA]</scope>
    <source>
        <strain evidence="13">PROFFT</strain>
    </source>
</reference>
<keyword evidence="14" id="KW-1185">Reference proteome</keyword>
<dbReference type="FunFam" id="3.50.50.60:FF:000048">
    <property type="entry name" value="2-octaprenyl-3-methyl-6-methoxy-1,4-benzoquinol hydroxylase"/>
    <property type="match status" value="1"/>
</dbReference>
<dbReference type="InterPro" id="IPR036188">
    <property type="entry name" value="FAD/NAD-bd_sf"/>
</dbReference>
<dbReference type="InterPro" id="IPR051205">
    <property type="entry name" value="UbiH/COQ6_monooxygenase"/>
</dbReference>
<dbReference type="Gene3D" id="3.50.50.60">
    <property type="entry name" value="FAD/NAD(P)-binding domain"/>
    <property type="match status" value="2"/>
</dbReference>
<dbReference type="Proteomes" id="UP000683585">
    <property type="component" value="Chromosome"/>
</dbReference>
<evidence type="ECO:0000256" key="4">
    <source>
        <dbReference type="ARBA" id="ARBA00005349"/>
    </source>
</evidence>
<dbReference type="PANTHER" id="PTHR43876:SF7">
    <property type="entry name" value="UBIQUINONE BIOSYNTHESIS MONOOXYGENASE COQ6, MITOCHONDRIAL"/>
    <property type="match status" value="1"/>
</dbReference>
<comment type="subcellular location">
    <subcellularLocation>
        <location evidence="2">Cytoplasm</location>
    </subcellularLocation>
</comment>
<gene>
    <name evidence="13" type="primary">visC</name>
    <name evidence="13" type="ORF">PROFFT_A_01940</name>
</gene>
<dbReference type="PRINTS" id="PR00420">
    <property type="entry name" value="RNGMNOXGNASE"/>
</dbReference>
<dbReference type="GO" id="GO:0110142">
    <property type="term" value="C:ubiquinone biosynthesis complex"/>
    <property type="evidence" value="ECO:0007669"/>
    <property type="project" value="UniProtKB-ARBA"/>
</dbReference>
<dbReference type="GO" id="GO:0005737">
    <property type="term" value="C:cytoplasm"/>
    <property type="evidence" value="ECO:0007669"/>
    <property type="project" value="UniProtKB-SubCell"/>
</dbReference>
<protein>
    <submittedName>
        <fullName evidence="13">Protein VisC</fullName>
        <ecNumber evidence="13">1.-.-.-</ecNumber>
    </submittedName>
</protein>
<dbReference type="PANTHER" id="PTHR43876">
    <property type="entry name" value="UBIQUINONE BIOSYNTHESIS MONOOXYGENASE COQ6, MITOCHONDRIAL"/>
    <property type="match status" value="1"/>
</dbReference>
<dbReference type="EC" id="1.-.-.-" evidence="13"/>
<keyword evidence="11" id="KW-0472">Membrane</keyword>
<dbReference type="UniPathway" id="UPA00232"/>
<evidence type="ECO:0000256" key="8">
    <source>
        <dbReference type="ARBA" id="ARBA00022827"/>
    </source>
</evidence>
<keyword evidence="6" id="KW-0285">Flavoprotein</keyword>
<name>A0A8E4F1I4_9ENTR</name>
<evidence type="ECO:0000313" key="14">
    <source>
        <dbReference type="Proteomes" id="UP000683585"/>
    </source>
</evidence>
<dbReference type="InterPro" id="IPR018168">
    <property type="entry name" value="Ubi_Hdrlase_CS"/>
</dbReference>
<sequence length="409" mass="46354">MYEQKTRITMQSFDIIISGGGMLGLAIVAALRESGLRIALIEHKIPNLEKLTPKSALRVSAINTATEHMLKYLGIWQDILDLRASSYQSMEIWDKDSFGNISFHAQEYGYTHLGYIIENSVIQQTLWDKVSCQSGVTIIAPAVFQEITWGEKEAFIILNNRQILTTRLVIGIDGAHSWLRAHTDIPITFWDYRHHALVATIQTEQPHNNCARQVFSSNGILAFLPLKDKQLCSIVWSTNPEKIKYLLSLPESDFNRELAVTFDMRLGLCKIVSSRQSYRLIGQYARSFAAHRLALAGDAAHTIHPLAGQGLNLGFMDIAKLSFLIKHLHHQGKDIGRYTYLRSYERSCKNNAALMLTTMQGLQELFEGKNIAKKLLRDIGMTIVNNVPLLKTRLVRYGMDLSYFLDLLE</sequence>
<evidence type="ECO:0000256" key="11">
    <source>
        <dbReference type="SAM" id="Phobius"/>
    </source>
</evidence>
<evidence type="ECO:0000256" key="6">
    <source>
        <dbReference type="ARBA" id="ARBA00022630"/>
    </source>
</evidence>
<feature type="transmembrane region" description="Helical" evidence="11">
    <location>
        <begin position="12"/>
        <end position="31"/>
    </location>
</feature>
<dbReference type="InterPro" id="IPR002938">
    <property type="entry name" value="FAD-bd"/>
</dbReference>
<evidence type="ECO:0000256" key="10">
    <source>
        <dbReference type="ARBA" id="ARBA00023033"/>
    </source>
</evidence>
<dbReference type="KEGG" id="ptf:PROFFT_A_01940"/>
<evidence type="ECO:0000259" key="12">
    <source>
        <dbReference type="Pfam" id="PF01494"/>
    </source>
</evidence>
<evidence type="ECO:0000256" key="7">
    <source>
        <dbReference type="ARBA" id="ARBA00022688"/>
    </source>
</evidence>
<dbReference type="NCBIfam" id="TIGR01988">
    <property type="entry name" value="Ubi-OHases"/>
    <property type="match status" value="1"/>
</dbReference>
<keyword evidence="11" id="KW-0812">Transmembrane</keyword>
<feature type="domain" description="FAD-binding" evidence="12">
    <location>
        <begin position="14"/>
        <end position="354"/>
    </location>
</feature>
<dbReference type="GO" id="GO:0019168">
    <property type="term" value="F:2-polyprenylphenol 6-hydroxylase activity"/>
    <property type="evidence" value="ECO:0007669"/>
    <property type="project" value="TreeGrafter"/>
</dbReference>
<evidence type="ECO:0000256" key="3">
    <source>
        <dbReference type="ARBA" id="ARBA00004749"/>
    </source>
</evidence>
<comment type="similarity">
    <text evidence="4">Belongs to the UbiH/COQ6 family.</text>
</comment>
<evidence type="ECO:0000256" key="5">
    <source>
        <dbReference type="ARBA" id="ARBA00022490"/>
    </source>
</evidence>
<comment type="cofactor">
    <cofactor evidence="1">
        <name>FAD</name>
        <dbReference type="ChEBI" id="CHEBI:57692"/>
    </cofactor>
</comment>
<keyword evidence="10" id="KW-0503">Monooxygenase</keyword>
<keyword evidence="5" id="KW-0963">Cytoplasm</keyword>
<dbReference type="GO" id="GO:0071949">
    <property type="term" value="F:FAD binding"/>
    <property type="evidence" value="ECO:0007669"/>
    <property type="project" value="InterPro"/>
</dbReference>
<dbReference type="SUPFAM" id="SSF51905">
    <property type="entry name" value="FAD/NAD(P)-binding domain"/>
    <property type="match status" value="1"/>
</dbReference>
<dbReference type="InterPro" id="IPR010971">
    <property type="entry name" value="UbiH/COQ6"/>
</dbReference>
<proteinExistence type="inferred from homology"/>
<dbReference type="AlphaFoldDB" id="A0A8E4F1I4"/>
<evidence type="ECO:0000256" key="1">
    <source>
        <dbReference type="ARBA" id="ARBA00001974"/>
    </source>
</evidence>